<dbReference type="Pfam" id="PF05954">
    <property type="entry name" value="Phage_GPD"/>
    <property type="match status" value="1"/>
</dbReference>
<dbReference type="AlphaFoldDB" id="A0A379TI71"/>
<dbReference type="Proteomes" id="UP000254741">
    <property type="component" value="Unassembled WGS sequence"/>
</dbReference>
<organism evidence="1 2">
    <name type="scientific">Salmonella enterica subsp. arizonae</name>
    <dbReference type="NCBI Taxonomy" id="59203"/>
    <lineage>
        <taxon>Bacteria</taxon>
        <taxon>Pseudomonadati</taxon>
        <taxon>Pseudomonadota</taxon>
        <taxon>Gammaproteobacteria</taxon>
        <taxon>Enterobacterales</taxon>
        <taxon>Enterobacteriaceae</taxon>
        <taxon>Salmonella</taxon>
    </lineage>
</organism>
<name>A0A379TI71_SALER</name>
<proteinExistence type="predicted"/>
<accession>A0A379TI71</accession>
<protein>
    <submittedName>
        <fullName evidence="1">Rhs-family protein</fullName>
    </submittedName>
</protein>
<dbReference type="EMBL" id="UGXG01000002">
    <property type="protein sequence ID" value="SUG49275.1"/>
    <property type="molecule type" value="Genomic_DNA"/>
</dbReference>
<dbReference type="SUPFAM" id="SSF69279">
    <property type="entry name" value="Phage tail proteins"/>
    <property type="match status" value="1"/>
</dbReference>
<sequence length="155" mass="17662">MGLTGQKVVHGVVTHFKRISGSRDQATYQIIIEPFLSLLRKQFRTHRFFVNKSVPEVVTEVLQEHGLKGWEYEFTLKADYPKREQINQYKENDLAFIERLLAEVGIFYFFTLQPDTQTEVVHFADKQSAWTFGKSLPLSSPSGMSDNAADSGVGC</sequence>
<reference evidence="1 2" key="1">
    <citation type="submission" date="2018-06" db="EMBL/GenBank/DDBJ databases">
        <authorList>
            <consortium name="Pathogen Informatics"/>
            <person name="Doyle S."/>
        </authorList>
    </citation>
    <scope>NUCLEOTIDE SEQUENCE [LARGE SCALE GENOMIC DNA]</scope>
    <source>
        <strain evidence="1 2">NCTC8297</strain>
    </source>
</reference>
<gene>
    <name evidence="1" type="ORF">NCTC8297_04604</name>
</gene>
<evidence type="ECO:0000313" key="2">
    <source>
        <dbReference type="Proteomes" id="UP000254741"/>
    </source>
</evidence>
<dbReference type="Gene3D" id="3.55.50.10">
    <property type="entry name" value="Baseplate protein-like domains"/>
    <property type="match status" value="1"/>
</dbReference>
<evidence type="ECO:0000313" key="1">
    <source>
        <dbReference type="EMBL" id="SUG49275.1"/>
    </source>
</evidence>